<dbReference type="EMBL" id="FQYO01000001">
    <property type="protein sequence ID" value="SHI41237.1"/>
    <property type="molecule type" value="Genomic_DNA"/>
</dbReference>
<organism evidence="1 2">
    <name type="scientific">Wenxinia saemankumensis</name>
    <dbReference type="NCBI Taxonomy" id="1447782"/>
    <lineage>
        <taxon>Bacteria</taxon>
        <taxon>Pseudomonadati</taxon>
        <taxon>Pseudomonadota</taxon>
        <taxon>Alphaproteobacteria</taxon>
        <taxon>Rhodobacterales</taxon>
        <taxon>Roseobacteraceae</taxon>
        <taxon>Wenxinia</taxon>
    </lineage>
</organism>
<dbReference type="Gene3D" id="1.10.10.10">
    <property type="entry name" value="Winged helix-like DNA-binding domain superfamily/Winged helix DNA-binding domain"/>
    <property type="match status" value="1"/>
</dbReference>
<dbReference type="InterPro" id="IPR000600">
    <property type="entry name" value="ROK"/>
</dbReference>
<accession>A0A1M6AXQ4</accession>
<dbReference type="InterPro" id="IPR043129">
    <property type="entry name" value="ATPase_NBD"/>
</dbReference>
<proteinExistence type="predicted"/>
<dbReference type="SUPFAM" id="SSF46785">
    <property type="entry name" value="Winged helix' DNA-binding domain"/>
    <property type="match status" value="1"/>
</dbReference>
<dbReference type="Pfam" id="PF00480">
    <property type="entry name" value="ROK"/>
    <property type="match status" value="1"/>
</dbReference>
<dbReference type="CDD" id="cd00090">
    <property type="entry name" value="HTH_ARSR"/>
    <property type="match status" value="1"/>
</dbReference>
<dbReference type="RefSeq" id="WP_073326377.1">
    <property type="nucleotide sequence ID" value="NZ_FQYO01000001.1"/>
</dbReference>
<dbReference type="InterPro" id="IPR036390">
    <property type="entry name" value="WH_DNA-bd_sf"/>
</dbReference>
<dbReference type="SUPFAM" id="SSF53067">
    <property type="entry name" value="Actin-like ATPase domain"/>
    <property type="match status" value="1"/>
</dbReference>
<dbReference type="InterPro" id="IPR011991">
    <property type="entry name" value="ArsR-like_HTH"/>
</dbReference>
<dbReference type="PANTHER" id="PTHR18964:SF169">
    <property type="entry name" value="N-ACETYLMANNOSAMINE KINASE"/>
    <property type="match status" value="1"/>
</dbReference>
<dbReference type="PANTHER" id="PTHR18964">
    <property type="entry name" value="ROK (REPRESSOR, ORF, KINASE) FAMILY"/>
    <property type="match status" value="1"/>
</dbReference>
<protein>
    <submittedName>
        <fullName evidence="1">Transcriptional regulator, MarR family</fullName>
    </submittedName>
</protein>
<dbReference type="GO" id="GO:0009384">
    <property type="term" value="F:N-acylmannosamine kinase activity"/>
    <property type="evidence" value="ECO:0007669"/>
    <property type="project" value="TreeGrafter"/>
</dbReference>
<dbReference type="GO" id="GO:0006355">
    <property type="term" value="P:regulation of DNA-templated transcription"/>
    <property type="evidence" value="ECO:0007669"/>
    <property type="project" value="UniProtKB-ARBA"/>
</dbReference>
<reference evidence="1 2" key="1">
    <citation type="submission" date="2016-11" db="EMBL/GenBank/DDBJ databases">
        <authorList>
            <person name="Jaros S."/>
            <person name="Januszkiewicz K."/>
            <person name="Wedrychowicz H."/>
        </authorList>
    </citation>
    <scope>NUCLEOTIDE SEQUENCE [LARGE SCALE GENOMIC DNA]</scope>
    <source>
        <strain evidence="1 2">DSM 100565</strain>
    </source>
</reference>
<name>A0A1M6AXQ4_9RHOB</name>
<evidence type="ECO:0000313" key="2">
    <source>
        <dbReference type="Proteomes" id="UP000184292"/>
    </source>
</evidence>
<dbReference type="Pfam" id="PF13412">
    <property type="entry name" value="HTH_24"/>
    <property type="match status" value="1"/>
</dbReference>
<dbReference type="Gene3D" id="3.30.420.40">
    <property type="match status" value="2"/>
</dbReference>
<gene>
    <name evidence="1" type="ORF">SAMN05444417_0679</name>
</gene>
<dbReference type="InterPro" id="IPR036388">
    <property type="entry name" value="WH-like_DNA-bd_sf"/>
</dbReference>
<evidence type="ECO:0000313" key="1">
    <source>
        <dbReference type="EMBL" id="SHI41237.1"/>
    </source>
</evidence>
<sequence>MTVPIEQLRAHTPGVNQQGLRDYNERLILTMIQKAGALPGADIARQAGLSPQTVSVILRRLEQDGLIVRGEPIRGTVGKPRVPMALAPGGALSIGVNIGRRSAQVVLIDFTGEIRDRRRTTYRWPTPEIVLPFVRESIEDLAGGLSEAQRDRISGIGIAKPFELWNWHDSVGAPADALNAWKETNFPAELGRYTDLPVFLENDATAACRAEQVWGHGRVADNWASFFIGAFIGGGLVLGGTVFDGARGNAAAFGSLPSRGPGGNPRTLIDTASLYLLEASIEAAGQEGTGIWQRLDDWSEFEEQVSIWVANAGRALADAARTVTAVTDVEAVVIDGAMPRDVLHRLVATIEEELPRLDLQGLVRPRILPGSCGPEARAMGGAIKPVQAQLLLAGRGLQIAN</sequence>
<dbReference type="STRING" id="1447782.SAMN05444417_0679"/>
<dbReference type="GO" id="GO:0019262">
    <property type="term" value="P:N-acetylneuraminate catabolic process"/>
    <property type="evidence" value="ECO:0007669"/>
    <property type="project" value="TreeGrafter"/>
</dbReference>
<dbReference type="AlphaFoldDB" id="A0A1M6AXQ4"/>
<dbReference type="Proteomes" id="UP000184292">
    <property type="component" value="Unassembled WGS sequence"/>
</dbReference>
<keyword evidence="2" id="KW-1185">Reference proteome</keyword>